<accession>A0A368V0E6</accession>
<gene>
    <name evidence="3" type="ORF">DFO77_11526</name>
</gene>
<protein>
    <submittedName>
        <fullName evidence="3">tRNA U34 5-methylaminomethyl-2-thiouridine-forming methyltransferase MnmC</fullName>
    </submittedName>
</protein>
<dbReference type="Pfam" id="PF05430">
    <property type="entry name" value="Methyltransf_30"/>
    <property type="match status" value="1"/>
</dbReference>
<feature type="region of interest" description="Disordered" evidence="1">
    <location>
        <begin position="1"/>
        <end position="20"/>
    </location>
</feature>
<evidence type="ECO:0000259" key="2">
    <source>
        <dbReference type="Pfam" id="PF05430"/>
    </source>
</evidence>
<dbReference type="Proteomes" id="UP000252733">
    <property type="component" value="Unassembled WGS sequence"/>
</dbReference>
<dbReference type="PANTHER" id="PTHR39963:SF1">
    <property type="entry name" value="MNMC-LIKE METHYLTRANSFERASE DOMAIN-CONTAINING PROTEIN"/>
    <property type="match status" value="1"/>
</dbReference>
<dbReference type="RefSeq" id="WP_114437270.1">
    <property type="nucleotide sequence ID" value="NZ_QPIZ01000015.1"/>
</dbReference>
<evidence type="ECO:0000256" key="1">
    <source>
        <dbReference type="SAM" id="MobiDB-lite"/>
    </source>
</evidence>
<dbReference type="Gene3D" id="3.40.50.150">
    <property type="entry name" value="Vaccinia Virus protein VP39"/>
    <property type="match status" value="1"/>
</dbReference>
<reference evidence="3 4" key="1">
    <citation type="submission" date="2018-07" db="EMBL/GenBank/DDBJ databases">
        <title>Freshwater and sediment microbial communities from various areas in North America, analyzing microbe dynamics in response to fracking.</title>
        <authorList>
            <person name="Lamendella R."/>
        </authorList>
    </citation>
    <scope>NUCLEOTIDE SEQUENCE [LARGE SCALE GENOMIC DNA]</scope>
    <source>
        <strain evidence="3 4">160A</strain>
    </source>
</reference>
<evidence type="ECO:0000313" key="4">
    <source>
        <dbReference type="Proteomes" id="UP000252733"/>
    </source>
</evidence>
<feature type="domain" description="MnmC-like methyltransferase" evidence="2">
    <location>
        <begin position="148"/>
        <end position="223"/>
    </location>
</feature>
<dbReference type="GO" id="GO:0016645">
    <property type="term" value="F:oxidoreductase activity, acting on the CH-NH group of donors"/>
    <property type="evidence" value="ECO:0007669"/>
    <property type="project" value="InterPro"/>
</dbReference>
<evidence type="ECO:0000313" key="3">
    <source>
        <dbReference type="EMBL" id="RCW32481.1"/>
    </source>
</evidence>
<dbReference type="GO" id="GO:0004808">
    <property type="term" value="F:tRNA (5-methylaminomethyl-2-thiouridylate)(34)-methyltransferase activity"/>
    <property type="evidence" value="ECO:0007669"/>
    <property type="project" value="InterPro"/>
</dbReference>
<dbReference type="InterPro" id="IPR008471">
    <property type="entry name" value="MnmC-like_methylTransf"/>
</dbReference>
<sequence>MHPQNTPKVELRTSEDGSSTLYRPDLDEHYHSIHGAIQESMHVFIRAGLLSHQANALNILEVGFGTGLNALLTILHQGKKKVFYHTIERYPLEATIVQSINYPDILDVPTSTEYFKQLHEAPWNKDCEITPAFTIHKEASDLALFTPQKLYNLVYFDAFGPDKQPELWTPEIFKKISESMCEGGVLVTYSCKGTVKRALSAAGMKIEKIPGPPGKREMLRATKI</sequence>
<dbReference type="GO" id="GO:0032259">
    <property type="term" value="P:methylation"/>
    <property type="evidence" value="ECO:0007669"/>
    <property type="project" value="UniProtKB-KW"/>
</dbReference>
<dbReference type="InterPro" id="IPR029063">
    <property type="entry name" value="SAM-dependent_MTases_sf"/>
</dbReference>
<dbReference type="PANTHER" id="PTHR39963">
    <property type="entry name" value="SLL0983 PROTEIN"/>
    <property type="match status" value="1"/>
</dbReference>
<dbReference type="AlphaFoldDB" id="A0A368V0E6"/>
<keyword evidence="3" id="KW-0808">Transferase</keyword>
<name>A0A368V0E6_9BACT</name>
<keyword evidence="3" id="KW-0489">Methyltransferase</keyword>
<dbReference type="EMBL" id="QPIZ01000015">
    <property type="protein sequence ID" value="RCW32481.1"/>
    <property type="molecule type" value="Genomic_DNA"/>
</dbReference>
<dbReference type="InterPro" id="IPR047785">
    <property type="entry name" value="tRNA_MNMC2"/>
</dbReference>
<dbReference type="SUPFAM" id="SSF53335">
    <property type="entry name" value="S-adenosyl-L-methionine-dependent methyltransferases"/>
    <property type="match status" value="1"/>
</dbReference>
<dbReference type="NCBIfam" id="NF033855">
    <property type="entry name" value="tRNA_MNMC2"/>
    <property type="match status" value="1"/>
</dbReference>
<keyword evidence="4" id="KW-1185">Reference proteome</keyword>
<proteinExistence type="predicted"/>
<comment type="caution">
    <text evidence="3">The sequence shown here is derived from an EMBL/GenBank/DDBJ whole genome shotgun (WGS) entry which is preliminary data.</text>
</comment>
<organism evidence="3 4">
    <name type="scientific">Marinilabilia salmonicolor</name>
    <dbReference type="NCBI Taxonomy" id="989"/>
    <lineage>
        <taxon>Bacteria</taxon>
        <taxon>Pseudomonadati</taxon>
        <taxon>Bacteroidota</taxon>
        <taxon>Bacteroidia</taxon>
        <taxon>Marinilabiliales</taxon>
        <taxon>Marinilabiliaceae</taxon>
        <taxon>Marinilabilia</taxon>
    </lineage>
</organism>